<reference evidence="2 3" key="1">
    <citation type="submission" date="2019-02" db="EMBL/GenBank/DDBJ databases">
        <title>Deep-cultivation of Planctomycetes and their phenomic and genomic characterization uncovers novel biology.</title>
        <authorList>
            <person name="Wiegand S."/>
            <person name="Jogler M."/>
            <person name="Boedeker C."/>
            <person name="Pinto D."/>
            <person name="Vollmers J."/>
            <person name="Rivas-Marin E."/>
            <person name="Kohn T."/>
            <person name="Peeters S.H."/>
            <person name="Heuer A."/>
            <person name="Rast P."/>
            <person name="Oberbeckmann S."/>
            <person name="Bunk B."/>
            <person name="Jeske O."/>
            <person name="Meyerdierks A."/>
            <person name="Storesund J.E."/>
            <person name="Kallscheuer N."/>
            <person name="Luecker S."/>
            <person name="Lage O.M."/>
            <person name="Pohl T."/>
            <person name="Merkel B.J."/>
            <person name="Hornburger P."/>
            <person name="Mueller R.-W."/>
            <person name="Bruemmer F."/>
            <person name="Labrenz M."/>
            <person name="Spormann A.M."/>
            <person name="Op Den Camp H."/>
            <person name="Overmann J."/>
            <person name="Amann R."/>
            <person name="Jetten M.S.M."/>
            <person name="Mascher T."/>
            <person name="Medema M.H."/>
            <person name="Devos D.P."/>
            <person name="Kaster A.-K."/>
            <person name="Ovreas L."/>
            <person name="Rohde M."/>
            <person name="Galperin M.Y."/>
            <person name="Jogler C."/>
        </authorList>
    </citation>
    <scope>NUCLEOTIDE SEQUENCE [LARGE SCALE GENOMIC DNA]</scope>
    <source>
        <strain evidence="2 3">Pla108</strain>
    </source>
</reference>
<dbReference type="SUPFAM" id="SSF52540">
    <property type="entry name" value="P-loop containing nucleoside triphosphate hydrolases"/>
    <property type="match status" value="1"/>
</dbReference>
<feature type="transmembrane region" description="Helical" evidence="1">
    <location>
        <begin position="49"/>
        <end position="70"/>
    </location>
</feature>
<evidence type="ECO:0000313" key="2">
    <source>
        <dbReference type="EMBL" id="TWU00300.1"/>
    </source>
</evidence>
<name>A0A5C6AKX4_9BACT</name>
<dbReference type="Gene3D" id="3.40.50.300">
    <property type="entry name" value="P-loop containing nucleotide triphosphate hydrolases"/>
    <property type="match status" value="1"/>
</dbReference>
<keyword evidence="1" id="KW-0812">Transmembrane</keyword>
<keyword evidence="3" id="KW-1185">Reference proteome</keyword>
<dbReference type="OrthoDB" id="9777890at2"/>
<dbReference type="InterPro" id="IPR027417">
    <property type="entry name" value="P-loop_NTPase"/>
</dbReference>
<protein>
    <submittedName>
        <fullName evidence="2">Sulfotransferase domain protein</fullName>
    </submittedName>
</protein>
<dbReference type="InterPro" id="IPR052736">
    <property type="entry name" value="Stf3_sulfotransferase"/>
</dbReference>
<dbReference type="PANTHER" id="PTHR36451">
    <property type="entry name" value="PAPS-DEPENDENT SULFOTRANSFERASE STF3"/>
    <property type="match status" value="1"/>
</dbReference>
<dbReference type="EMBL" id="SJPR01000001">
    <property type="protein sequence ID" value="TWU00300.1"/>
    <property type="molecule type" value="Genomic_DNA"/>
</dbReference>
<evidence type="ECO:0000313" key="3">
    <source>
        <dbReference type="Proteomes" id="UP000317421"/>
    </source>
</evidence>
<accession>A0A5C6AKX4</accession>
<dbReference type="AlphaFoldDB" id="A0A5C6AKX4"/>
<proteinExistence type="predicted"/>
<dbReference type="RefSeq" id="WP_146443983.1">
    <property type="nucleotide sequence ID" value="NZ_SJPR01000001.1"/>
</dbReference>
<dbReference type="Proteomes" id="UP000317421">
    <property type="component" value="Unassembled WGS sequence"/>
</dbReference>
<dbReference type="PANTHER" id="PTHR36451:SF1">
    <property type="entry name" value="OMEGA-HYDROXY-BETA-DIHYDROMENAQUINONE-9 SULFOTRANSFERASE STF3"/>
    <property type="match status" value="1"/>
</dbReference>
<keyword evidence="1" id="KW-0472">Membrane</keyword>
<comment type="caution">
    <text evidence="2">The sequence shown here is derived from an EMBL/GenBank/DDBJ whole genome shotgun (WGS) entry which is preliminary data.</text>
</comment>
<keyword evidence="1" id="KW-1133">Transmembrane helix</keyword>
<gene>
    <name evidence="2" type="ORF">Pla108_12490</name>
</gene>
<organism evidence="2 3">
    <name type="scientific">Botrimarina colliarenosi</name>
    <dbReference type="NCBI Taxonomy" id="2528001"/>
    <lineage>
        <taxon>Bacteria</taxon>
        <taxon>Pseudomonadati</taxon>
        <taxon>Planctomycetota</taxon>
        <taxon>Planctomycetia</taxon>
        <taxon>Pirellulales</taxon>
        <taxon>Lacipirellulaceae</taxon>
        <taxon>Botrimarina</taxon>
    </lineage>
</organism>
<sequence length="386" mass="44657">MPDTEPTKPNKQGYGADPLHHYGWLTPLFWHGMTPGVFWAMVLRNRCRLSVRGALTCLTITGVGLFHLVGKLATDLLYGRRLRLAKPSQPPLFVLGHWRSGTTLLHELLIRDPRHVYPTTFECFAPYHFLLSERYITPLIGWLLPKKRPMDNVATGWDRPQEDEFALCSLGLPTPYRSWAFPQNGPVCGEWLTLDNVSPDDRRRWGESLRRFVGTLSLKRPGRVILKSPPHTARIKTILEHFPDARFVHISRDPMKLFPSTVRLWKSLSDVQSLQGYRAEYDWIEEEVFSNLTRMYEAYDRDRSLIPEGRLVEMSYEDLVADPKASLRAVYEQLDLGSFDNAEAGVDAYLAEEKDYKTNRFEMPAEVRERIAERWGAYAERWGYEG</sequence>
<dbReference type="GO" id="GO:0016740">
    <property type="term" value="F:transferase activity"/>
    <property type="evidence" value="ECO:0007669"/>
    <property type="project" value="UniProtKB-KW"/>
</dbReference>
<evidence type="ECO:0000256" key="1">
    <source>
        <dbReference type="SAM" id="Phobius"/>
    </source>
</evidence>
<dbReference type="Pfam" id="PF13469">
    <property type="entry name" value="Sulfotransfer_3"/>
    <property type="match status" value="1"/>
</dbReference>
<keyword evidence="2" id="KW-0808">Transferase</keyword>
<feature type="transmembrane region" description="Helical" evidence="1">
    <location>
        <begin position="22"/>
        <end position="42"/>
    </location>
</feature>